<dbReference type="Proteomes" id="UP000241229">
    <property type="component" value="Unassembled WGS sequence"/>
</dbReference>
<gene>
    <name evidence="1" type="ORF">C7I84_24350</name>
</gene>
<sequence>MFFKKLKKNLERNSFVRNRIVHSRCVGIWEKDPEYVLFAAFERFSDGHLAFDAIPLEEMARVTKWAEQLTALALRLSEQIGPTSPDAEEI</sequence>
<comment type="caution">
    <text evidence="1">The sequence shown here is derived from an EMBL/GenBank/DDBJ whole genome shotgun (WGS) entry which is preliminary data.</text>
</comment>
<evidence type="ECO:0000313" key="2">
    <source>
        <dbReference type="Proteomes" id="UP000241229"/>
    </source>
</evidence>
<evidence type="ECO:0000313" key="1">
    <source>
        <dbReference type="EMBL" id="PSJ54314.1"/>
    </source>
</evidence>
<name>A0A2P7RVR1_9HYPH</name>
<dbReference type="AlphaFoldDB" id="A0A2P7RVR1"/>
<protein>
    <submittedName>
        <fullName evidence="1">Uncharacterized protein</fullName>
    </submittedName>
</protein>
<reference evidence="1 2" key="1">
    <citation type="submission" date="2018-03" db="EMBL/GenBank/DDBJ databases">
        <title>The draft genome of Mesorhizobium sp. 6GN-30.</title>
        <authorList>
            <person name="Liu L."/>
            <person name="Li L."/>
            <person name="Wang T."/>
            <person name="Zhang X."/>
            <person name="Liang L."/>
        </authorList>
    </citation>
    <scope>NUCLEOTIDE SEQUENCE [LARGE SCALE GENOMIC DNA]</scope>
    <source>
        <strain evidence="1 2">6GN30</strain>
    </source>
</reference>
<keyword evidence="2" id="KW-1185">Reference proteome</keyword>
<proteinExistence type="predicted"/>
<organism evidence="1 2">
    <name type="scientific">Kumtagia ephedrae</name>
    <dbReference type="NCBI Taxonomy" id="2116701"/>
    <lineage>
        <taxon>Bacteria</taxon>
        <taxon>Pseudomonadati</taxon>
        <taxon>Pseudomonadota</taxon>
        <taxon>Alphaproteobacteria</taxon>
        <taxon>Hyphomicrobiales</taxon>
        <taxon>Phyllobacteriaceae</taxon>
        <taxon>Kumtagia</taxon>
    </lineage>
</organism>
<accession>A0A2P7RVR1</accession>
<dbReference type="EMBL" id="PXYK01000030">
    <property type="protein sequence ID" value="PSJ54314.1"/>
    <property type="molecule type" value="Genomic_DNA"/>
</dbReference>